<evidence type="ECO:0000256" key="10">
    <source>
        <dbReference type="ARBA" id="ARBA00023180"/>
    </source>
</evidence>
<keyword evidence="4" id="KW-0052">Apoplast</keyword>
<evidence type="ECO:0000256" key="8">
    <source>
        <dbReference type="ARBA" id="ARBA00022801"/>
    </source>
</evidence>
<dbReference type="SUPFAM" id="SSF52743">
    <property type="entry name" value="Subtilisin-like"/>
    <property type="match status" value="1"/>
</dbReference>
<evidence type="ECO:0000256" key="7">
    <source>
        <dbReference type="ARBA" id="ARBA00022729"/>
    </source>
</evidence>
<dbReference type="EMBL" id="CM001223">
    <property type="protein sequence ID" value="AES80515.2"/>
    <property type="molecule type" value="Genomic_DNA"/>
</dbReference>
<dbReference type="Proteomes" id="UP000002051">
    <property type="component" value="Unassembled WGS sequence"/>
</dbReference>
<dbReference type="EC" id="3.4.14.10" evidence="18"/>
<sequence length="809" mass="87445">MTFQKQRRMDCSILCLLIFTLLLNHVHASKKCYIVYLGAHSHGPTPSSIDLETATSSHYDLLGSIMGSKENAKKAIIYSYNKQINGFAAILEEEEAAQIAKNPKVVSVFLSKEHKLHTTRSWEFLGLRGNDINSAWQKGRFGENTIIANIDSGVWPESASFNDRGIGPIPAKWRGGNICQINKLRGSKKVPCNRKLIGARFFNKAYELVNGKLPRSQQTARDFYGHGTHTLSTAGGNFVPGASIFGIGNGTIKGGSPKSRVVTYKVCWSQTIADGNSAVCYGADVLSAIDQAISDGVDIISVSVGGRSSSNFEEIFTDEISIGAFQAFAKNILLVASAGNGGPTPGSVTNVAPWVFTVAASTIDRDFSSTITIGNKTVTGASLFVNLPPNQSFTLVDSIDAKFANVTNQDARFCKPGTLDPSKVSGKIVECVGEKITIKNTSEPVSGRLLGFATNSVSQGREALSAGAKGMILRNQPKFNGKTLLAESNVLSTINYYDKHQLTRGHSIGISTTDTIKSVIKIRMSQPKTSYRRKPAPVMASFSSRGPNQVQPYILKPDVTAPGVNILAAYSLFASVSNLVTDNRRGFPFNIQQGTSMSCPHVAGTAGLIKTLHPNWSPAAIKSAIMTTATIRDNTNKLIRDAIDKTLANPFAYGSGHIQPNTAMDPGLVYDLSVVDYLNFLCAAGYSQRLISTLLNPNMTFTCSGIHSINDLNYPSITLPNLGLNAVNVTRIVTNVGPPSTYFAKVQLPGYNIVVVPDSLTFKKNGEKKKFQVIVQARSVTPRGRYQFGELQWTNGKHIVRSPVTVQRK</sequence>
<dbReference type="GO" id="GO:0006508">
    <property type="term" value="P:proteolysis"/>
    <property type="evidence" value="ECO:0007669"/>
    <property type="project" value="UniProtKB-KW"/>
</dbReference>
<dbReference type="GO" id="GO:0048046">
    <property type="term" value="C:apoplast"/>
    <property type="evidence" value="ECO:0007669"/>
    <property type="project" value="UniProtKB-SubCell"/>
</dbReference>
<evidence type="ECO:0000256" key="3">
    <source>
        <dbReference type="ARBA" id="ARBA00011073"/>
    </source>
</evidence>
<evidence type="ECO:0000313" key="18">
    <source>
        <dbReference type="EMBL" id="RHN47198.1"/>
    </source>
</evidence>
<evidence type="ECO:0000313" key="17">
    <source>
        <dbReference type="EMBL" id="AES80515.2"/>
    </source>
</evidence>
<dbReference type="Pfam" id="PF05922">
    <property type="entry name" value="Inhibitor_I9"/>
    <property type="match status" value="1"/>
</dbReference>
<keyword evidence="6 12" id="KW-0645">Protease</keyword>
<dbReference type="GO" id="GO:0005576">
    <property type="term" value="C:extracellular region"/>
    <property type="evidence" value="ECO:0000318"/>
    <property type="project" value="GO_Central"/>
</dbReference>
<evidence type="ECO:0000256" key="12">
    <source>
        <dbReference type="PROSITE-ProRule" id="PRU01240"/>
    </source>
</evidence>
<keyword evidence="8 12" id="KW-0378">Hydrolase</keyword>
<evidence type="ECO:0000256" key="6">
    <source>
        <dbReference type="ARBA" id="ARBA00022670"/>
    </source>
</evidence>
<dbReference type="EMBL" id="PSQE01000007">
    <property type="protein sequence ID" value="RHN47198.1"/>
    <property type="molecule type" value="Genomic_DNA"/>
</dbReference>
<dbReference type="PROSITE" id="PS00138">
    <property type="entry name" value="SUBTILASE_SER"/>
    <property type="match status" value="1"/>
</dbReference>
<dbReference type="PaxDb" id="3880-AES80515"/>
<dbReference type="GO" id="GO:0009610">
    <property type="term" value="P:response to symbiotic fungus"/>
    <property type="evidence" value="ECO:0007669"/>
    <property type="project" value="UniProtKB-ARBA"/>
</dbReference>
<dbReference type="Pfam" id="PF17766">
    <property type="entry name" value="fn3_6"/>
    <property type="match status" value="1"/>
</dbReference>
<dbReference type="Gene3D" id="3.40.50.200">
    <property type="entry name" value="Peptidase S8/S53 domain"/>
    <property type="match status" value="1"/>
</dbReference>
<dbReference type="ExpressionAtlas" id="G7KTE7">
    <property type="expression patterns" value="differential"/>
</dbReference>
<feature type="active site" description="Charge relay system" evidence="11 12">
    <location>
        <position position="226"/>
    </location>
</feature>
<dbReference type="InterPro" id="IPR045051">
    <property type="entry name" value="SBT"/>
</dbReference>
<keyword evidence="9 12" id="KW-0720">Serine protease</keyword>
<evidence type="ECO:0000256" key="5">
    <source>
        <dbReference type="ARBA" id="ARBA00022525"/>
    </source>
</evidence>
<dbReference type="InterPro" id="IPR041469">
    <property type="entry name" value="Subtilisin-like_FN3"/>
</dbReference>
<feature type="domain" description="Subtilisin-like protease fibronectin type-III" evidence="16">
    <location>
        <begin position="711"/>
        <end position="806"/>
    </location>
</feature>
<feature type="chain" id="PRO_5014573826" evidence="13">
    <location>
        <begin position="29"/>
        <end position="809"/>
    </location>
</feature>
<dbReference type="CDD" id="cd04852">
    <property type="entry name" value="Peptidases_S8_3"/>
    <property type="match status" value="1"/>
</dbReference>
<dbReference type="CDD" id="cd02120">
    <property type="entry name" value="PA_subtilisin_like"/>
    <property type="match status" value="1"/>
</dbReference>
<dbReference type="InterPro" id="IPR034197">
    <property type="entry name" value="Peptidases_S8_3"/>
</dbReference>
<dbReference type="Gene3D" id="3.30.70.80">
    <property type="entry name" value="Peptidase S8 propeptide/proteinase inhibitor I9"/>
    <property type="match status" value="1"/>
</dbReference>
<feature type="signal peptide" evidence="13">
    <location>
        <begin position="1"/>
        <end position="28"/>
    </location>
</feature>
<evidence type="ECO:0000259" key="15">
    <source>
        <dbReference type="Pfam" id="PF05922"/>
    </source>
</evidence>
<keyword evidence="7 13" id="KW-0732">Signal</keyword>
<evidence type="ECO:0000259" key="14">
    <source>
        <dbReference type="Pfam" id="PF00082"/>
    </source>
</evidence>
<feature type="active site" description="Charge relay system" evidence="11 12">
    <location>
        <position position="596"/>
    </location>
</feature>
<dbReference type="Gene3D" id="2.60.40.2310">
    <property type="match status" value="1"/>
</dbReference>
<dbReference type="InterPro" id="IPR023828">
    <property type="entry name" value="Peptidase_S8_Ser-AS"/>
</dbReference>
<dbReference type="EnsemblPlants" id="AES80515">
    <property type="protein sequence ID" value="AES80515"/>
    <property type="gene ID" value="MTR_7g081380"/>
</dbReference>
<dbReference type="GO" id="GO:0004252">
    <property type="term" value="F:serine-type endopeptidase activity"/>
    <property type="evidence" value="ECO:0000318"/>
    <property type="project" value="GO_Central"/>
</dbReference>
<evidence type="ECO:0000256" key="4">
    <source>
        <dbReference type="ARBA" id="ARBA00022523"/>
    </source>
</evidence>
<dbReference type="InterPro" id="IPR000209">
    <property type="entry name" value="Peptidase_S8/S53_dom"/>
</dbReference>
<dbReference type="InterPro" id="IPR015500">
    <property type="entry name" value="Peptidase_S8_subtilisin-rel"/>
</dbReference>
<keyword evidence="20" id="KW-1185">Reference proteome</keyword>
<feature type="domain" description="Peptidase S8/S53" evidence="14">
    <location>
        <begin position="142"/>
        <end position="640"/>
    </location>
</feature>
<keyword evidence="10" id="KW-0325">Glycoprotein</keyword>
<evidence type="ECO:0000259" key="16">
    <source>
        <dbReference type="Pfam" id="PF17766"/>
    </source>
</evidence>
<evidence type="ECO:0000256" key="2">
    <source>
        <dbReference type="ARBA" id="ARBA00004271"/>
    </source>
</evidence>
<evidence type="ECO:0000256" key="9">
    <source>
        <dbReference type="ARBA" id="ARBA00022825"/>
    </source>
</evidence>
<evidence type="ECO:0000256" key="13">
    <source>
        <dbReference type="SAM" id="SignalP"/>
    </source>
</evidence>
<dbReference type="Gramene" id="rna41764">
    <property type="protein sequence ID" value="RHN47198.1"/>
    <property type="gene ID" value="gene41764"/>
</dbReference>
<reference evidence="18" key="4">
    <citation type="journal article" date="2018" name="Nat. Plants">
        <title>Whole-genome landscape of Medicago truncatula symbiotic genes.</title>
        <authorList>
            <person name="Pecrix Y."/>
            <person name="Gamas P."/>
            <person name="Carrere S."/>
        </authorList>
    </citation>
    <scope>NUCLEOTIDE SEQUENCE</scope>
    <source>
        <tissue evidence="18">Leaves</tissue>
    </source>
</reference>
<dbReference type="InterPro" id="IPR010259">
    <property type="entry name" value="S8pro/Inhibitor_I9"/>
</dbReference>
<dbReference type="HOGENOM" id="CLU_000625_4_2_1"/>
<dbReference type="GO" id="GO:0008240">
    <property type="term" value="F:tripeptidyl-peptidase activity"/>
    <property type="evidence" value="ECO:0007669"/>
    <property type="project" value="UniProtKB-EC"/>
</dbReference>
<dbReference type="FunFam" id="3.40.50.200:FF:000006">
    <property type="entry name" value="Subtilisin-like protease SBT1.5"/>
    <property type="match status" value="1"/>
</dbReference>
<dbReference type="PROSITE" id="PS51892">
    <property type="entry name" value="SUBTILASE"/>
    <property type="match status" value="1"/>
</dbReference>
<evidence type="ECO:0000313" key="19">
    <source>
        <dbReference type="EnsemblPlants" id="AES80515"/>
    </source>
</evidence>
<comment type="subcellular location">
    <subcellularLocation>
        <location evidence="2">Secreted</location>
        <location evidence="2">Extracellular space</location>
        <location evidence="2">Apoplast</location>
    </subcellularLocation>
</comment>
<dbReference type="PANTHER" id="PTHR10795">
    <property type="entry name" value="PROPROTEIN CONVERTASE SUBTILISIN/KEXIN"/>
    <property type="match status" value="1"/>
</dbReference>
<organism evidence="17 20">
    <name type="scientific">Medicago truncatula</name>
    <name type="common">Barrel medic</name>
    <name type="synonym">Medicago tribuloides</name>
    <dbReference type="NCBI Taxonomy" id="3880"/>
    <lineage>
        <taxon>Eukaryota</taxon>
        <taxon>Viridiplantae</taxon>
        <taxon>Streptophyta</taxon>
        <taxon>Embryophyta</taxon>
        <taxon>Tracheophyta</taxon>
        <taxon>Spermatophyta</taxon>
        <taxon>Magnoliopsida</taxon>
        <taxon>eudicotyledons</taxon>
        <taxon>Gunneridae</taxon>
        <taxon>Pentapetalae</taxon>
        <taxon>rosids</taxon>
        <taxon>fabids</taxon>
        <taxon>Fabales</taxon>
        <taxon>Fabaceae</taxon>
        <taxon>Papilionoideae</taxon>
        <taxon>50 kb inversion clade</taxon>
        <taxon>NPAAA clade</taxon>
        <taxon>Hologalegina</taxon>
        <taxon>IRL clade</taxon>
        <taxon>Trifolieae</taxon>
        <taxon>Medicago</taxon>
    </lineage>
</organism>
<keyword evidence="5" id="KW-0964">Secreted</keyword>
<dbReference type="FunFam" id="3.30.70.80:FF:000002">
    <property type="entry name" value="Subtilisin-like protease SBT5.3"/>
    <property type="match status" value="1"/>
</dbReference>
<accession>A0A0C3WA64</accession>
<feature type="active site" description="Charge relay system" evidence="11 12">
    <location>
        <position position="151"/>
    </location>
</feature>
<accession>G7KTE7</accession>
<dbReference type="Pfam" id="PF00082">
    <property type="entry name" value="Peptidase_S8"/>
    <property type="match status" value="1"/>
</dbReference>
<dbReference type="InterPro" id="IPR036852">
    <property type="entry name" value="Peptidase_S8/S53_dom_sf"/>
</dbReference>
<dbReference type="PRINTS" id="PR00723">
    <property type="entry name" value="SUBTILISIN"/>
</dbReference>
<dbReference type="Proteomes" id="UP000265566">
    <property type="component" value="Chromosome 7"/>
</dbReference>
<dbReference type="KEGG" id="mtr:11433738"/>
<dbReference type="GO" id="GO:0009609">
    <property type="term" value="P:response to symbiotic bacterium"/>
    <property type="evidence" value="ECO:0007669"/>
    <property type="project" value="UniProtKB-ARBA"/>
</dbReference>
<reference evidence="17 20" key="2">
    <citation type="journal article" date="2014" name="BMC Genomics">
        <title>An improved genome release (version Mt4.0) for the model legume Medicago truncatula.</title>
        <authorList>
            <person name="Tang H."/>
            <person name="Krishnakumar V."/>
            <person name="Bidwell S."/>
            <person name="Rosen B."/>
            <person name="Chan A."/>
            <person name="Zhou S."/>
            <person name="Gentzbittel L."/>
            <person name="Childs K.L."/>
            <person name="Yandell M."/>
            <person name="Gundlach H."/>
            <person name="Mayer K.F."/>
            <person name="Schwartz D.C."/>
            <person name="Town C.D."/>
        </authorList>
    </citation>
    <scope>GENOME REANNOTATION</scope>
    <source>
        <strain evidence="19 20">cv. Jemalong A17</strain>
    </source>
</reference>
<reference evidence="19" key="3">
    <citation type="submission" date="2015-04" db="UniProtKB">
        <authorList>
            <consortium name="EnsemblPlants"/>
        </authorList>
    </citation>
    <scope>IDENTIFICATION</scope>
    <source>
        <strain evidence="19">cv. Jemalong A17</strain>
    </source>
</reference>
<feature type="domain" description="Inhibitor I9" evidence="15">
    <location>
        <begin position="33"/>
        <end position="117"/>
    </location>
</feature>
<proteinExistence type="inferred from homology"/>
<dbReference type="AlphaFoldDB" id="G7KTE7"/>
<reference evidence="17 20" key="1">
    <citation type="journal article" date="2011" name="Nature">
        <title>The Medicago genome provides insight into the evolution of rhizobial symbioses.</title>
        <authorList>
            <person name="Young N.D."/>
            <person name="Debelle F."/>
            <person name="Oldroyd G.E."/>
            <person name="Geurts R."/>
            <person name="Cannon S.B."/>
            <person name="Udvardi M.K."/>
            <person name="Benedito V.A."/>
            <person name="Mayer K.F."/>
            <person name="Gouzy J."/>
            <person name="Schoof H."/>
            <person name="Van de Peer Y."/>
            <person name="Proost S."/>
            <person name="Cook D.R."/>
            <person name="Meyers B.C."/>
            <person name="Spannagl M."/>
            <person name="Cheung F."/>
            <person name="De Mita S."/>
            <person name="Krishnakumar V."/>
            <person name="Gundlach H."/>
            <person name="Zhou S."/>
            <person name="Mudge J."/>
            <person name="Bharti A.K."/>
            <person name="Murray J.D."/>
            <person name="Naoumkina M.A."/>
            <person name="Rosen B."/>
            <person name="Silverstein K.A."/>
            <person name="Tang H."/>
            <person name="Rombauts S."/>
            <person name="Zhao P.X."/>
            <person name="Zhou P."/>
            <person name="Barbe V."/>
            <person name="Bardou P."/>
            <person name="Bechner M."/>
            <person name="Bellec A."/>
            <person name="Berger A."/>
            <person name="Berges H."/>
            <person name="Bidwell S."/>
            <person name="Bisseling T."/>
            <person name="Choisne N."/>
            <person name="Couloux A."/>
            <person name="Denny R."/>
            <person name="Deshpande S."/>
            <person name="Dai X."/>
            <person name="Doyle J.J."/>
            <person name="Dudez A.M."/>
            <person name="Farmer A.D."/>
            <person name="Fouteau S."/>
            <person name="Franken C."/>
            <person name="Gibelin C."/>
            <person name="Gish J."/>
            <person name="Goldstein S."/>
            <person name="Gonzalez A.J."/>
            <person name="Green P.J."/>
            <person name="Hallab A."/>
            <person name="Hartog M."/>
            <person name="Hua A."/>
            <person name="Humphray S.J."/>
            <person name="Jeong D.H."/>
            <person name="Jing Y."/>
            <person name="Jocker A."/>
            <person name="Kenton S.M."/>
            <person name="Kim D.J."/>
            <person name="Klee K."/>
            <person name="Lai H."/>
            <person name="Lang C."/>
            <person name="Lin S."/>
            <person name="Macmil S.L."/>
            <person name="Magdelenat G."/>
            <person name="Matthews L."/>
            <person name="McCorrison J."/>
            <person name="Monaghan E.L."/>
            <person name="Mun J.H."/>
            <person name="Najar F.Z."/>
            <person name="Nicholson C."/>
            <person name="Noirot C."/>
            <person name="O'Bleness M."/>
            <person name="Paule C.R."/>
            <person name="Poulain J."/>
            <person name="Prion F."/>
            <person name="Qin B."/>
            <person name="Qu C."/>
            <person name="Retzel E.F."/>
            <person name="Riddle C."/>
            <person name="Sallet E."/>
            <person name="Samain S."/>
            <person name="Samson N."/>
            <person name="Sanders I."/>
            <person name="Saurat O."/>
            <person name="Scarpelli C."/>
            <person name="Schiex T."/>
            <person name="Segurens B."/>
            <person name="Severin A.J."/>
            <person name="Sherrier D.J."/>
            <person name="Shi R."/>
            <person name="Sims S."/>
            <person name="Singer S.R."/>
            <person name="Sinharoy S."/>
            <person name="Sterck L."/>
            <person name="Viollet A."/>
            <person name="Wang B.B."/>
            <person name="Wang K."/>
            <person name="Wang M."/>
            <person name="Wang X."/>
            <person name="Warfsmann J."/>
            <person name="Weissenbach J."/>
            <person name="White D.D."/>
            <person name="White J.D."/>
            <person name="Wiley G.B."/>
            <person name="Wincker P."/>
            <person name="Xing Y."/>
            <person name="Yang L."/>
            <person name="Yao Z."/>
            <person name="Ying F."/>
            <person name="Zhai J."/>
            <person name="Zhou L."/>
            <person name="Zuber A."/>
            <person name="Denarie J."/>
            <person name="Dixon R.A."/>
            <person name="May G.D."/>
            <person name="Schwartz D.C."/>
            <person name="Rogers J."/>
            <person name="Quetier F."/>
            <person name="Town C.D."/>
            <person name="Roe B.A."/>
        </authorList>
    </citation>
    <scope>NUCLEOTIDE SEQUENCE [LARGE SCALE GENOMIC DNA]</scope>
    <source>
        <strain evidence="17">A17</strain>
        <strain evidence="19 20">cv. Jemalong A17</strain>
    </source>
</reference>
<evidence type="ECO:0000256" key="1">
    <source>
        <dbReference type="ARBA" id="ARBA00002076"/>
    </source>
</evidence>
<dbReference type="eggNOG" id="ENOG502QT1T">
    <property type="taxonomic scope" value="Eukaryota"/>
</dbReference>
<dbReference type="InterPro" id="IPR037045">
    <property type="entry name" value="S8pro/Inhibitor_I9_sf"/>
</dbReference>
<evidence type="ECO:0000256" key="11">
    <source>
        <dbReference type="PIRSR" id="PIRSR615500-1"/>
    </source>
</evidence>
<gene>
    <name evidence="19" type="primary">11433738</name>
    <name evidence="17" type="ordered locus">MTR_7g081380</name>
    <name evidence="18" type="ORF">MtrunA17_Chr7g0250331</name>
</gene>
<name>G7KTE7_MEDTR</name>
<evidence type="ECO:0000313" key="20">
    <source>
        <dbReference type="Proteomes" id="UP000002051"/>
    </source>
</evidence>
<comment type="function">
    <text evidence="1">Required for arbuscular mycorrhiza (AM) development during AM symbiosis with AM fungi (e.g. Glomeromycota intraradices).</text>
</comment>
<comment type="similarity">
    <text evidence="3 12">Belongs to the peptidase S8 family.</text>
</comment>
<protein>
    <submittedName>
        <fullName evidence="18">Putative tripeptidyl-peptidase II</fullName>
        <ecNumber evidence="18">3.4.14.10</ecNumber>
    </submittedName>
    <submittedName>
        <fullName evidence="17">Subtilisin-like serine protease</fullName>
    </submittedName>
</protein>
<dbReference type="Gene3D" id="3.50.30.30">
    <property type="match status" value="1"/>
</dbReference>
<dbReference type="OrthoDB" id="206201at2759"/>